<feature type="region of interest" description="Disordered" evidence="1">
    <location>
        <begin position="416"/>
        <end position="442"/>
    </location>
</feature>
<dbReference type="EMBL" id="JAUEPT010000027">
    <property type="protein sequence ID" value="KAK0442064.1"/>
    <property type="molecule type" value="Genomic_DNA"/>
</dbReference>
<keyword evidence="2" id="KW-0472">Membrane</keyword>
<dbReference type="AlphaFoldDB" id="A0AA39JGM1"/>
<evidence type="ECO:0000256" key="2">
    <source>
        <dbReference type="SAM" id="Phobius"/>
    </source>
</evidence>
<dbReference type="Proteomes" id="UP001175226">
    <property type="component" value="Unassembled WGS sequence"/>
</dbReference>
<feature type="region of interest" description="Disordered" evidence="1">
    <location>
        <begin position="59"/>
        <end position="94"/>
    </location>
</feature>
<name>A0AA39JGM1_9AGAR</name>
<feature type="compositionally biased region" description="Acidic residues" evidence="1">
    <location>
        <begin position="204"/>
        <end position="220"/>
    </location>
</feature>
<organism evidence="3 4">
    <name type="scientific">Armillaria borealis</name>
    <dbReference type="NCBI Taxonomy" id="47425"/>
    <lineage>
        <taxon>Eukaryota</taxon>
        <taxon>Fungi</taxon>
        <taxon>Dikarya</taxon>
        <taxon>Basidiomycota</taxon>
        <taxon>Agaricomycotina</taxon>
        <taxon>Agaricomycetes</taxon>
        <taxon>Agaricomycetidae</taxon>
        <taxon>Agaricales</taxon>
        <taxon>Marasmiineae</taxon>
        <taxon>Physalacriaceae</taxon>
        <taxon>Armillaria</taxon>
    </lineage>
</organism>
<gene>
    <name evidence="3" type="ORF">EV421DRAFT_1904242</name>
</gene>
<keyword evidence="2" id="KW-0812">Transmembrane</keyword>
<feature type="compositionally biased region" description="Pro residues" evidence="1">
    <location>
        <begin position="67"/>
        <end position="79"/>
    </location>
</feature>
<feature type="compositionally biased region" description="Acidic residues" evidence="1">
    <location>
        <begin position="156"/>
        <end position="171"/>
    </location>
</feature>
<feature type="compositionally biased region" description="Basic residues" evidence="1">
    <location>
        <begin position="433"/>
        <end position="442"/>
    </location>
</feature>
<reference evidence="3" key="1">
    <citation type="submission" date="2023-06" db="EMBL/GenBank/DDBJ databases">
        <authorList>
            <consortium name="Lawrence Berkeley National Laboratory"/>
            <person name="Ahrendt S."/>
            <person name="Sahu N."/>
            <person name="Indic B."/>
            <person name="Wong-Bajracharya J."/>
            <person name="Merenyi Z."/>
            <person name="Ke H.-M."/>
            <person name="Monk M."/>
            <person name="Kocsube S."/>
            <person name="Drula E."/>
            <person name="Lipzen A."/>
            <person name="Balint B."/>
            <person name="Henrissat B."/>
            <person name="Andreopoulos B."/>
            <person name="Martin F.M."/>
            <person name="Harder C.B."/>
            <person name="Rigling D."/>
            <person name="Ford K.L."/>
            <person name="Foster G.D."/>
            <person name="Pangilinan J."/>
            <person name="Papanicolaou A."/>
            <person name="Barry K."/>
            <person name="LaButti K."/>
            <person name="Viragh M."/>
            <person name="Koriabine M."/>
            <person name="Yan M."/>
            <person name="Riley R."/>
            <person name="Champramary S."/>
            <person name="Plett K.L."/>
            <person name="Tsai I.J."/>
            <person name="Slot J."/>
            <person name="Sipos G."/>
            <person name="Plett J."/>
            <person name="Nagy L.G."/>
            <person name="Grigoriev I.V."/>
        </authorList>
    </citation>
    <scope>NUCLEOTIDE SEQUENCE</scope>
    <source>
        <strain evidence="3">FPL87.14</strain>
    </source>
</reference>
<evidence type="ECO:0000256" key="1">
    <source>
        <dbReference type="SAM" id="MobiDB-lite"/>
    </source>
</evidence>
<keyword evidence="2" id="KW-1133">Transmembrane helix</keyword>
<evidence type="ECO:0000313" key="4">
    <source>
        <dbReference type="Proteomes" id="UP001175226"/>
    </source>
</evidence>
<feature type="compositionally biased region" description="Low complexity" evidence="1">
    <location>
        <begin position="192"/>
        <end position="203"/>
    </location>
</feature>
<protein>
    <submittedName>
        <fullName evidence="3">Uncharacterized protein</fullName>
    </submittedName>
</protein>
<keyword evidence="4" id="KW-1185">Reference proteome</keyword>
<feature type="region of interest" description="Disordered" evidence="1">
    <location>
        <begin position="156"/>
        <end position="229"/>
    </location>
</feature>
<accession>A0AA39JGM1</accession>
<feature type="transmembrane region" description="Helical" evidence="2">
    <location>
        <begin position="9"/>
        <end position="29"/>
    </location>
</feature>
<feature type="region of interest" description="Disordered" evidence="1">
    <location>
        <begin position="107"/>
        <end position="127"/>
    </location>
</feature>
<sequence length="442" mass="47604">MARLGQRAIFSRATATLVSFLYVIFAYYFPNHSPPIPHVSPPSVVLFADDIKSCKSHFKHYKSASPPTSPPPSSPPADTPSPKKKRMTAASVASRLLPLDEEDMLLAPSLQRKYPPKTPTPASRKSCNIFIDDEAEEEGDDGGDGDELAMDEDIAGEADDETENSVDDVDDAGSALGSDPEDEHHLSSVNNATSGDMSAGGDDAAVDDDTDEGDGSDDSGELSANSVIRWSKARDGPQVIRPNLQDKDLADMGVYENISPDLRALQDAVPCIRIALYLGMYAWQISLLAKRLTPAVALSPPPSPGPSSRWQQELFVDPPEKPAPAMPDKTYLYQWAQPFKAEVPIYDGHGKYGPEFLFAQEQFTALDSFPKYQGDLPADSLVAVGSTLFLSNSSSGKSLYTNVQFVILLGLPIPSSSKTPTRTKASSVAVARSKGKGKQKAR</sequence>
<evidence type="ECO:0000313" key="3">
    <source>
        <dbReference type="EMBL" id="KAK0442064.1"/>
    </source>
</evidence>
<comment type="caution">
    <text evidence="3">The sequence shown here is derived from an EMBL/GenBank/DDBJ whole genome shotgun (WGS) entry which is preliminary data.</text>
</comment>
<feature type="compositionally biased region" description="Polar residues" evidence="1">
    <location>
        <begin position="416"/>
        <end position="426"/>
    </location>
</feature>
<proteinExistence type="predicted"/>